<dbReference type="Gramene" id="CDF33675">
    <property type="protein sequence ID" value="CDF33675"/>
    <property type="gene ID" value="CHC_T00002225001"/>
</dbReference>
<dbReference type="Proteomes" id="UP000012073">
    <property type="component" value="Unassembled WGS sequence"/>
</dbReference>
<reference evidence="3" key="1">
    <citation type="journal article" date="2013" name="Proc. Natl. Acad. Sci. U.S.A.">
        <title>Genome structure and metabolic features in the red seaweed Chondrus crispus shed light on evolution of the Archaeplastida.</title>
        <authorList>
            <person name="Collen J."/>
            <person name="Porcel B."/>
            <person name="Carre W."/>
            <person name="Ball S.G."/>
            <person name="Chaparro C."/>
            <person name="Tonon T."/>
            <person name="Barbeyron T."/>
            <person name="Michel G."/>
            <person name="Noel B."/>
            <person name="Valentin K."/>
            <person name="Elias M."/>
            <person name="Artiguenave F."/>
            <person name="Arun A."/>
            <person name="Aury J.M."/>
            <person name="Barbosa-Neto J.F."/>
            <person name="Bothwell J.H."/>
            <person name="Bouget F.Y."/>
            <person name="Brillet L."/>
            <person name="Cabello-Hurtado F."/>
            <person name="Capella-Gutierrez S."/>
            <person name="Charrier B."/>
            <person name="Cladiere L."/>
            <person name="Cock J.M."/>
            <person name="Coelho S.M."/>
            <person name="Colleoni C."/>
            <person name="Czjzek M."/>
            <person name="Da Silva C."/>
            <person name="Delage L."/>
            <person name="Denoeud F."/>
            <person name="Deschamps P."/>
            <person name="Dittami S.M."/>
            <person name="Gabaldon T."/>
            <person name="Gachon C.M."/>
            <person name="Groisillier A."/>
            <person name="Herve C."/>
            <person name="Jabbari K."/>
            <person name="Katinka M."/>
            <person name="Kloareg B."/>
            <person name="Kowalczyk N."/>
            <person name="Labadie K."/>
            <person name="Leblanc C."/>
            <person name="Lopez P.J."/>
            <person name="McLachlan D.H."/>
            <person name="Meslet-Cladiere L."/>
            <person name="Moustafa A."/>
            <person name="Nehr Z."/>
            <person name="Nyvall Collen P."/>
            <person name="Panaud O."/>
            <person name="Partensky F."/>
            <person name="Poulain J."/>
            <person name="Rensing S.A."/>
            <person name="Rousvoal S."/>
            <person name="Samson G."/>
            <person name="Symeonidi A."/>
            <person name="Weissenbach J."/>
            <person name="Zambounis A."/>
            <person name="Wincker P."/>
            <person name="Boyen C."/>
        </authorList>
    </citation>
    <scope>NUCLEOTIDE SEQUENCE [LARGE SCALE GENOMIC DNA]</scope>
    <source>
        <strain evidence="3">cv. Stackhouse</strain>
    </source>
</reference>
<feature type="region of interest" description="Disordered" evidence="1">
    <location>
        <begin position="1"/>
        <end position="74"/>
    </location>
</feature>
<protein>
    <submittedName>
        <fullName evidence="2">Uncharacterized protein</fullName>
    </submittedName>
</protein>
<dbReference type="EMBL" id="HG001653">
    <property type="protein sequence ID" value="CDF33675.1"/>
    <property type="molecule type" value="Genomic_DNA"/>
</dbReference>
<gene>
    <name evidence="2" type="ORF">CHC_T00002225001</name>
</gene>
<accession>R7Q864</accession>
<organism evidence="2 3">
    <name type="scientific">Chondrus crispus</name>
    <name type="common">Carrageen Irish moss</name>
    <name type="synonym">Polymorpha crispa</name>
    <dbReference type="NCBI Taxonomy" id="2769"/>
    <lineage>
        <taxon>Eukaryota</taxon>
        <taxon>Rhodophyta</taxon>
        <taxon>Florideophyceae</taxon>
        <taxon>Rhodymeniophycidae</taxon>
        <taxon>Gigartinales</taxon>
        <taxon>Gigartinaceae</taxon>
        <taxon>Chondrus</taxon>
    </lineage>
</organism>
<evidence type="ECO:0000256" key="1">
    <source>
        <dbReference type="SAM" id="MobiDB-lite"/>
    </source>
</evidence>
<dbReference type="RefSeq" id="XP_005713494.1">
    <property type="nucleotide sequence ID" value="XM_005713437.1"/>
</dbReference>
<evidence type="ECO:0000313" key="3">
    <source>
        <dbReference type="Proteomes" id="UP000012073"/>
    </source>
</evidence>
<evidence type="ECO:0000313" key="2">
    <source>
        <dbReference type="EMBL" id="CDF33675.1"/>
    </source>
</evidence>
<dbReference type="AlphaFoldDB" id="R7Q864"/>
<feature type="compositionally biased region" description="Low complexity" evidence="1">
    <location>
        <begin position="33"/>
        <end position="48"/>
    </location>
</feature>
<name>R7Q864_CHOCR</name>
<keyword evidence="3" id="KW-1185">Reference proteome</keyword>
<proteinExistence type="predicted"/>
<sequence>MGTALRHATSPRRLPGGLATSTRTARLHLVAKSTPTTSTSRDSSARTTMEAEATVTRPSPTRRRPTRRGPTSRLITRSVLSDSELLLGLSVRRQQSLRLKLRSVPLEVRIPFLKRGRLENSYEECIRS</sequence>
<dbReference type="KEGG" id="ccp:CHC_T00002225001"/>
<dbReference type="GeneID" id="17321209"/>